<feature type="region of interest" description="Disordered" evidence="2">
    <location>
        <begin position="104"/>
        <end position="135"/>
    </location>
</feature>
<proteinExistence type="predicted"/>
<sequence>MLDLFKADVEAIVNSVVQSLIAQIIRGINESLNTKITSLECENKVLKDQIFELQVQTDRAEQYSRRNCLRVSGIPETEKVDTDGIILKMGNDLGANLSIDEIDRTHRLGPSQTSGIKNQGISSLNSYPTGPSSTT</sequence>
<keyword evidence="4" id="KW-1185">Reference proteome</keyword>
<evidence type="ECO:0000313" key="4">
    <source>
        <dbReference type="Proteomes" id="UP000828390"/>
    </source>
</evidence>
<accession>A0A9D4FP48</accession>
<reference evidence="3" key="1">
    <citation type="journal article" date="2019" name="bioRxiv">
        <title>The Genome of the Zebra Mussel, Dreissena polymorpha: A Resource for Invasive Species Research.</title>
        <authorList>
            <person name="McCartney M.A."/>
            <person name="Auch B."/>
            <person name="Kono T."/>
            <person name="Mallez S."/>
            <person name="Zhang Y."/>
            <person name="Obille A."/>
            <person name="Becker A."/>
            <person name="Abrahante J.E."/>
            <person name="Garbe J."/>
            <person name="Badalamenti J.P."/>
            <person name="Herman A."/>
            <person name="Mangelson H."/>
            <person name="Liachko I."/>
            <person name="Sullivan S."/>
            <person name="Sone E.D."/>
            <person name="Koren S."/>
            <person name="Silverstein K.A.T."/>
            <person name="Beckman K.B."/>
            <person name="Gohl D.M."/>
        </authorList>
    </citation>
    <scope>NUCLEOTIDE SEQUENCE</scope>
    <source>
        <strain evidence="3">Duluth1</strain>
        <tissue evidence="3">Whole animal</tissue>
    </source>
</reference>
<name>A0A9D4FP48_DREPO</name>
<keyword evidence="1" id="KW-0175">Coiled coil</keyword>
<dbReference type="EMBL" id="JAIWYP010000007">
    <property type="protein sequence ID" value="KAH3801119.1"/>
    <property type="molecule type" value="Genomic_DNA"/>
</dbReference>
<reference evidence="3" key="2">
    <citation type="submission" date="2020-11" db="EMBL/GenBank/DDBJ databases">
        <authorList>
            <person name="McCartney M.A."/>
            <person name="Auch B."/>
            <person name="Kono T."/>
            <person name="Mallez S."/>
            <person name="Becker A."/>
            <person name="Gohl D.M."/>
            <person name="Silverstein K.A.T."/>
            <person name="Koren S."/>
            <person name="Bechman K.B."/>
            <person name="Herman A."/>
            <person name="Abrahante J.E."/>
            <person name="Garbe J."/>
        </authorList>
    </citation>
    <scope>NUCLEOTIDE SEQUENCE</scope>
    <source>
        <strain evidence="3">Duluth1</strain>
        <tissue evidence="3">Whole animal</tissue>
    </source>
</reference>
<protein>
    <submittedName>
        <fullName evidence="3">Uncharacterized protein</fullName>
    </submittedName>
</protein>
<feature type="compositionally biased region" description="Polar residues" evidence="2">
    <location>
        <begin position="110"/>
        <end position="135"/>
    </location>
</feature>
<evidence type="ECO:0000256" key="1">
    <source>
        <dbReference type="SAM" id="Coils"/>
    </source>
</evidence>
<comment type="caution">
    <text evidence="3">The sequence shown here is derived from an EMBL/GenBank/DDBJ whole genome shotgun (WGS) entry which is preliminary data.</text>
</comment>
<dbReference type="Proteomes" id="UP000828390">
    <property type="component" value="Unassembled WGS sequence"/>
</dbReference>
<feature type="coiled-coil region" evidence="1">
    <location>
        <begin position="29"/>
        <end position="56"/>
    </location>
</feature>
<dbReference type="AlphaFoldDB" id="A0A9D4FP48"/>
<gene>
    <name evidence="3" type="ORF">DPMN_154765</name>
</gene>
<organism evidence="3 4">
    <name type="scientific">Dreissena polymorpha</name>
    <name type="common">Zebra mussel</name>
    <name type="synonym">Mytilus polymorpha</name>
    <dbReference type="NCBI Taxonomy" id="45954"/>
    <lineage>
        <taxon>Eukaryota</taxon>
        <taxon>Metazoa</taxon>
        <taxon>Spiralia</taxon>
        <taxon>Lophotrochozoa</taxon>
        <taxon>Mollusca</taxon>
        <taxon>Bivalvia</taxon>
        <taxon>Autobranchia</taxon>
        <taxon>Heteroconchia</taxon>
        <taxon>Euheterodonta</taxon>
        <taxon>Imparidentia</taxon>
        <taxon>Neoheterodontei</taxon>
        <taxon>Myida</taxon>
        <taxon>Dreissenoidea</taxon>
        <taxon>Dreissenidae</taxon>
        <taxon>Dreissena</taxon>
    </lineage>
</organism>
<evidence type="ECO:0000256" key="2">
    <source>
        <dbReference type="SAM" id="MobiDB-lite"/>
    </source>
</evidence>
<evidence type="ECO:0000313" key="3">
    <source>
        <dbReference type="EMBL" id="KAH3801119.1"/>
    </source>
</evidence>